<comment type="caution">
    <text evidence="2">The sequence shown here is derived from an EMBL/GenBank/DDBJ whole genome shotgun (WGS) entry which is preliminary data.</text>
</comment>
<accession>A0A4R5MMB8</accession>
<keyword evidence="2" id="KW-0808">Transferase</keyword>
<evidence type="ECO:0000259" key="1">
    <source>
        <dbReference type="PROSITE" id="PS51186"/>
    </source>
</evidence>
<name>A0A4R5MMB8_9SPHI</name>
<reference evidence="2 3" key="1">
    <citation type="submission" date="2019-02" db="EMBL/GenBank/DDBJ databases">
        <title>Pedobacter sp. nov., a novel speices isolated from soil of pinguins habitat in Antarcitica.</title>
        <authorList>
            <person name="He R.-H."/>
        </authorList>
    </citation>
    <scope>NUCLEOTIDE SEQUENCE [LARGE SCALE GENOMIC DNA]</scope>
    <source>
        <strain evidence="2 3">E01020</strain>
    </source>
</reference>
<dbReference type="Pfam" id="PF00583">
    <property type="entry name" value="Acetyltransf_1"/>
    <property type="match status" value="1"/>
</dbReference>
<keyword evidence="3" id="KW-1185">Reference proteome</keyword>
<dbReference type="InterPro" id="IPR016181">
    <property type="entry name" value="Acyl_CoA_acyltransferase"/>
</dbReference>
<organism evidence="2 3">
    <name type="scientific">Pedobacter changchengzhani</name>
    <dbReference type="NCBI Taxonomy" id="2529274"/>
    <lineage>
        <taxon>Bacteria</taxon>
        <taxon>Pseudomonadati</taxon>
        <taxon>Bacteroidota</taxon>
        <taxon>Sphingobacteriia</taxon>
        <taxon>Sphingobacteriales</taxon>
        <taxon>Sphingobacteriaceae</taxon>
        <taxon>Pedobacter</taxon>
    </lineage>
</organism>
<dbReference type="PROSITE" id="PS51186">
    <property type="entry name" value="GNAT"/>
    <property type="match status" value="1"/>
</dbReference>
<feature type="domain" description="N-acetyltransferase" evidence="1">
    <location>
        <begin position="1"/>
        <end position="160"/>
    </location>
</feature>
<dbReference type="InterPro" id="IPR000182">
    <property type="entry name" value="GNAT_dom"/>
</dbReference>
<gene>
    <name evidence="2" type="ORF">EZJ43_05885</name>
</gene>
<evidence type="ECO:0000313" key="2">
    <source>
        <dbReference type="EMBL" id="TDG36812.1"/>
    </source>
</evidence>
<dbReference type="Proteomes" id="UP000295668">
    <property type="component" value="Unassembled WGS sequence"/>
</dbReference>
<dbReference type="SUPFAM" id="SSF55729">
    <property type="entry name" value="Acyl-CoA N-acyltransferases (Nat)"/>
    <property type="match status" value="1"/>
</dbReference>
<dbReference type="GO" id="GO:0016747">
    <property type="term" value="F:acyltransferase activity, transferring groups other than amino-acyl groups"/>
    <property type="evidence" value="ECO:0007669"/>
    <property type="project" value="InterPro"/>
</dbReference>
<sequence>MFITNSTVADVPEIFRLYDLATEYQKLTFPGNQWPKFDRKLITNEVLEDRQFKLLIEEKVACIWAITYSDPQIWEEKDQNDAIYIHRIATNPEFRGNNFVKAIVDWAKPFAEEQNKRFVRLDTCGKNDRLIKHYENCGFNFLGINKLKDASELPLHYQNADVCFFEIEL</sequence>
<dbReference type="Gene3D" id="3.40.630.30">
    <property type="match status" value="1"/>
</dbReference>
<dbReference type="CDD" id="cd04301">
    <property type="entry name" value="NAT_SF"/>
    <property type="match status" value="1"/>
</dbReference>
<dbReference type="OrthoDB" id="758560at2"/>
<proteinExistence type="predicted"/>
<dbReference type="EMBL" id="SJCY01000003">
    <property type="protein sequence ID" value="TDG36812.1"/>
    <property type="molecule type" value="Genomic_DNA"/>
</dbReference>
<dbReference type="RefSeq" id="WP_133261758.1">
    <property type="nucleotide sequence ID" value="NZ_SJCY01000003.1"/>
</dbReference>
<protein>
    <submittedName>
        <fullName evidence="2">GNAT family N-acetyltransferase</fullName>
    </submittedName>
</protein>
<evidence type="ECO:0000313" key="3">
    <source>
        <dbReference type="Proteomes" id="UP000295668"/>
    </source>
</evidence>
<dbReference type="AlphaFoldDB" id="A0A4R5MMB8"/>